<gene>
    <name evidence="1" type="ORF">PISMIDRAFT_671616</name>
</gene>
<evidence type="ECO:0000313" key="2">
    <source>
        <dbReference type="Proteomes" id="UP000054018"/>
    </source>
</evidence>
<dbReference type="Proteomes" id="UP000054018">
    <property type="component" value="Unassembled WGS sequence"/>
</dbReference>
<proteinExistence type="predicted"/>
<protein>
    <submittedName>
        <fullName evidence="1">Uncharacterized protein</fullName>
    </submittedName>
</protein>
<keyword evidence="2" id="KW-1185">Reference proteome</keyword>
<dbReference type="HOGENOM" id="CLU_2484179_0_0_1"/>
<evidence type="ECO:0000313" key="1">
    <source>
        <dbReference type="EMBL" id="KIK29679.1"/>
    </source>
</evidence>
<sequence length="87" mass="10114">MRTRRPMYMDNYLGTRRQTQAGRSRLDNLDQVFVSTILQVYSRCSSTMSDARDGLRVHTLCNWNPKVWVLCLLSAAHQSGHCHHVHK</sequence>
<reference evidence="2" key="2">
    <citation type="submission" date="2015-01" db="EMBL/GenBank/DDBJ databases">
        <title>Evolutionary Origins and Diversification of the Mycorrhizal Mutualists.</title>
        <authorList>
            <consortium name="DOE Joint Genome Institute"/>
            <consortium name="Mycorrhizal Genomics Consortium"/>
            <person name="Kohler A."/>
            <person name="Kuo A."/>
            <person name="Nagy L.G."/>
            <person name="Floudas D."/>
            <person name="Copeland A."/>
            <person name="Barry K.W."/>
            <person name="Cichocki N."/>
            <person name="Veneault-Fourrey C."/>
            <person name="LaButti K."/>
            <person name="Lindquist E.A."/>
            <person name="Lipzen A."/>
            <person name="Lundell T."/>
            <person name="Morin E."/>
            <person name="Murat C."/>
            <person name="Riley R."/>
            <person name="Ohm R."/>
            <person name="Sun H."/>
            <person name="Tunlid A."/>
            <person name="Henrissat B."/>
            <person name="Grigoriev I.V."/>
            <person name="Hibbett D.S."/>
            <person name="Martin F."/>
        </authorList>
    </citation>
    <scope>NUCLEOTIDE SEQUENCE [LARGE SCALE GENOMIC DNA]</scope>
    <source>
        <strain evidence="2">441</strain>
    </source>
</reference>
<dbReference type="AlphaFoldDB" id="A0A0C9ZUI9"/>
<accession>A0A0C9ZUI9</accession>
<reference evidence="1 2" key="1">
    <citation type="submission" date="2014-04" db="EMBL/GenBank/DDBJ databases">
        <authorList>
            <consortium name="DOE Joint Genome Institute"/>
            <person name="Kuo A."/>
            <person name="Kohler A."/>
            <person name="Costa M.D."/>
            <person name="Nagy L.G."/>
            <person name="Floudas D."/>
            <person name="Copeland A."/>
            <person name="Barry K.W."/>
            <person name="Cichocki N."/>
            <person name="Veneault-Fourrey C."/>
            <person name="LaButti K."/>
            <person name="Lindquist E.A."/>
            <person name="Lipzen A."/>
            <person name="Lundell T."/>
            <person name="Morin E."/>
            <person name="Murat C."/>
            <person name="Sun H."/>
            <person name="Tunlid A."/>
            <person name="Henrissat B."/>
            <person name="Grigoriev I.V."/>
            <person name="Hibbett D.S."/>
            <person name="Martin F."/>
            <person name="Nordberg H.P."/>
            <person name="Cantor M.N."/>
            <person name="Hua S.X."/>
        </authorList>
    </citation>
    <scope>NUCLEOTIDE SEQUENCE [LARGE SCALE GENOMIC DNA]</scope>
    <source>
        <strain evidence="1 2">441</strain>
    </source>
</reference>
<dbReference type="EMBL" id="KN833688">
    <property type="protein sequence ID" value="KIK29679.1"/>
    <property type="molecule type" value="Genomic_DNA"/>
</dbReference>
<name>A0A0C9ZUI9_9AGAM</name>
<organism evidence="1 2">
    <name type="scientific">Pisolithus microcarpus 441</name>
    <dbReference type="NCBI Taxonomy" id="765257"/>
    <lineage>
        <taxon>Eukaryota</taxon>
        <taxon>Fungi</taxon>
        <taxon>Dikarya</taxon>
        <taxon>Basidiomycota</taxon>
        <taxon>Agaricomycotina</taxon>
        <taxon>Agaricomycetes</taxon>
        <taxon>Agaricomycetidae</taxon>
        <taxon>Boletales</taxon>
        <taxon>Sclerodermatineae</taxon>
        <taxon>Pisolithaceae</taxon>
        <taxon>Pisolithus</taxon>
    </lineage>
</organism>